<dbReference type="Gene3D" id="3.40.50.300">
    <property type="entry name" value="P-loop containing nucleotide triphosphate hydrolases"/>
    <property type="match status" value="2"/>
</dbReference>
<protein>
    <submittedName>
        <fullName evidence="15">ABC multidrug transporter</fullName>
    </submittedName>
</protein>
<comment type="similarity">
    <text evidence="2">Belongs to the ABC transporter superfamily. ABCB family. Multidrug resistance exporter (TC 3.A.1.201) subfamily.</text>
</comment>
<feature type="domain" description="ABC transmembrane type-1" evidence="14">
    <location>
        <begin position="86"/>
        <end position="378"/>
    </location>
</feature>
<sequence>MIVRINQREAEGAVGVGNDTEILIEPEKEDVPAGKKGGTNGFLVSLAGKVMTEYLMVRVVADELGRSTPQRVLTFGETKLYVLEGIAFIAAITSGVAVAMVNLVMGNFLTLLSDFSFSDARSMPENLMSAVRTSALYFIYIGIVRLMATYIYASLFTYVAYHLTRNVRQSYLRAALSQEITYYDRGATGSISQQATTNGKLIQSGIAEKLGIAIQATATFVAAFIVAFVTQWKLTLILIFIVPTLLIVVGMAGGIDATIETKILQIYAHASSYAESVFGGVRTIQAFSLQPRVLAKYDSYLQHAYTQGMRKNKLYGMVFGGQYFVVYAGMGLAFWQGIAMFDRGEIPDLGTVFTVLFSVIMAANTVTQIAPHMVTFSRAATAASELFALIDRQSEINPFDELGYQPDKTTGFIDLYGVRFSYPTRQDVSVLEDFTLNIPAGKVTALVGPSGSGKSTVIGLLERWYNPQAGSICLDGKDIGQLNLKWLRTNIRLVQQEPVLFNASVFENIANGLVGTQWEAASQEEQMQRVQVAAKLAFAHEFIQTLPQGYHTRIGERGGLLSGGQKQRIAIARSVISEPIVLLLDEATSALDPHAEGIVQKALENASKNRTTIVIAHKLATIRNADNIVVMSKGKIIEQGRHEELVSRNGIYATLVKAQDLAPANIENDDRLESSKTSDRISEKENYHVGRIQSLARMRTPKTQQLAALSNPEDHDLYDKTDIIRNIWKLLRGTRDIWLLFAVTIATCIGGAVINPGQALLLGNIMSVFTSSNVVTRGNFISLMFFVMSLGILVIYFVMGWSTNTIAHRTVSQRLSRKMRREILESFLRQDLRFFDRPENTVGALISRLDSYPQAILELMGFTVAIVFMSVLNILVSSILAIVVSWKLGLVGVLVGLPPMMLGGYVRVRIEADMDDKMDKRLSASASVASETITAIRTVSSLALESTVLRKYVYELDLVIYQMRRPMFHMMIWFSLTQSVEYFVLALGFWWGSKLINDGEISLYQFIVSFMGVYFSGQATALAFSFASSESNGGSKFACIQLLTANQASNYYFWLHSLHGTIRETGSKREEGPKHGCRSYDFHDVHFSYPLAPDHRVLKGVSLSIQRGDFVAFVGASGCGKSTMISLLERFYDPVSGAITIDTSAPLSSINPLLYRKHVALVQQEPTLFPGTIRENISQGLPDLGVTEAASDEALEEACRAANVWDFILSLPEGLDTPCGTSGSQLSGGQRQRIAIARALVRKPNVVLLDEATSALDTESEKLVQRALVGAASSRDRITIAVAHRLSTVRDAKCIFVFYAGKIVEAGTHSELVARGGMYAKMCETQKLEGAA</sequence>
<name>A0A7U2R2J8_ASPFN</name>
<dbReference type="FunFam" id="3.40.50.300:FF:001530">
    <property type="entry name" value="ABC multidrug transporter (Eurofung)"/>
    <property type="match status" value="1"/>
</dbReference>
<dbReference type="GO" id="GO:0005524">
    <property type="term" value="F:ATP binding"/>
    <property type="evidence" value="ECO:0007669"/>
    <property type="project" value="UniProtKB-KW"/>
</dbReference>
<feature type="transmembrane region" description="Helical" evidence="12">
    <location>
        <begin position="971"/>
        <end position="991"/>
    </location>
</feature>
<dbReference type="InterPro" id="IPR036640">
    <property type="entry name" value="ABC1_TM_sf"/>
</dbReference>
<dbReference type="CDD" id="cd18577">
    <property type="entry name" value="ABC_6TM_Pgp_ABCB1_D1_like"/>
    <property type="match status" value="1"/>
</dbReference>
<dbReference type="InterPro" id="IPR003593">
    <property type="entry name" value="AAA+_ATPase"/>
</dbReference>
<feature type="transmembrane region" description="Helical" evidence="12">
    <location>
        <begin position="855"/>
        <end position="882"/>
    </location>
</feature>
<gene>
    <name evidence="15" type="ORF">F9C07_7861</name>
</gene>
<reference evidence="16" key="1">
    <citation type="journal article" date="2021" name="G3 (Bethesda)">
        <title>Chromosome assembled and annotated genome sequence of Aspergillus flavus NRRL 3357.</title>
        <authorList>
            <person name="Skerker J.M."/>
            <person name="Pianalto K.M."/>
            <person name="Mondo S.J."/>
            <person name="Yang K."/>
            <person name="Arkin A.P."/>
            <person name="Keller N.P."/>
            <person name="Grigoriev I.V."/>
            <person name="Louise Glass N.L."/>
        </authorList>
    </citation>
    <scope>NUCLEOTIDE SEQUENCE [LARGE SCALE GENOMIC DNA]</scope>
    <source>
        <strain evidence="16">ATCC 200026 / FGSC A1120 / IAM 13836 / NRRL 3357 / JCM 12722 / SRRC 167</strain>
    </source>
</reference>
<dbReference type="EMBL" id="CP044623">
    <property type="protein sequence ID" value="QRD93404.1"/>
    <property type="molecule type" value="Genomic_DNA"/>
</dbReference>
<dbReference type="GO" id="GO:0015421">
    <property type="term" value="F:ABC-type oligopeptide transporter activity"/>
    <property type="evidence" value="ECO:0007669"/>
    <property type="project" value="TreeGrafter"/>
</dbReference>
<dbReference type="VEuPathDB" id="FungiDB:F9C07_7861"/>
<evidence type="ECO:0000256" key="7">
    <source>
        <dbReference type="ARBA" id="ARBA00022741"/>
    </source>
</evidence>
<keyword evidence="4" id="KW-1003">Cell membrane</keyword>
<evidence type="ECO:0000256" key="5">
    <source>
        <dbReference type="ARBA" id="ARBA00022692"/>
    </source>
</evidence>
<dbReference type="FunFam" id="1.20.1560.10:FF:000057">
    <property type="entry name" value="ABC multidrug transporter SitT"/>
    <property type="match status" value="2"/>
</dbReference>
<evidence type="ECO:0000256" key="8">
    <source>
        <dbReference type="ARBA" id="ARBA00022840"/>
    </source>
</evidence>
<dbReference type="InterPro" id="IPR039421">
    <property type="entry name" value="Type_1_exporter"/>
</dbReference>
<keyword evidence="7" id="KW-0547">Nucleotide-binding</keyword>
<dbReference type="Pfam" id="PF00005">
    <property type="entry name" value="ABC_tran"/>
    <property type="match status" value="2"/>
</dbReference>
<dbReference type="InterPro" id="IPR027417">
    <property type="entry name" value="P-loop_NTPase"/>
</dbReference>
<evidence type="ECO:0000259" key="13">
    <source>
        <dbReference type="PROSITE" id="PS50893"/>
    </source>
</evidence>
<evidence type="ECO:0000256" key="6">
    <source>
        <dbReference type="ARBA" id="ARBA00022737"/>
    </source>
</evidence>
<feature type="transmembrane region" description="Helical" evidence="12">
    <location>
        <begin position="80"/>
        <end position="105"/>
    </location>
</feature>
<dbReference type="PROSITE" id="PS50893">
    <property type="entry name" value="ABC_TRANSPORTER_2"/>
    <property type="match status" value="2"/>
</dbReference>
<dbReference type="GO" id="GO:0005886">
    <property type="term" value="C:plasma membrane"/>
    <property type="evidence" value="ECO:0007669"/>
    <property type="project" value="UniProtKB-SubCell"/>
</dbReference>
<dbReference type="InterPro" id="IPR017871">
    <property type="entry name" value="ABC_transporter-like_CS"/>
</dbReference>
<feature type="transmembrane region" description="Helical" evidence="12">
    <location>
        <begin position="737"/>
        <end position="760"/>
    </location>
</feature>
<keyword evidence="11" id="KW-0325">Glycoprotein</keyword>
<dbReference type="Gene3D" id="1.20.1560.10">
    <property type="entry name" value="ABC transporter type 1, transmembrane domain"/>
    <property type="match status" value="1"/>
</dbReference>
<proteinExistence type="inferred from homology"/>
<comment type="subcellular location">
    <subcellularLocation>
        <location evidence="1">Cell membrane</location>
        <topology evidence="1">Multi-pass membrane protein</topology>
    </subcellularLocation>
</comment>
<evidence type="ECO:0000313" key="16">
    <source>
        <dbReference type="Proteomes" id="UP000596276"/>
    </source>
</evidence>
<feature type="transmembrane region" description="Helical" evidence="12">
    <location>
        <begin position="888"/>
        <end position="908"/>
    </location>
</feature>
<keyword evidence="3" id="KW-0813">Transport</keyword>
<feature type="transmembrane region" description="Helical" evidence="12">
    <location>
        <begin position="350"/>
        <end position="370"/>
    </location>
</feature>
<keyword evidence="8" id="KW-0067">ATP-binding</keyword>
<accession>A0A7U2R2J8</accession>
<dbReference type="Proteomes" id="UP000596276">
    <property type="component" value="Chromosome 6"/>
</dbReference>
<evidence type="ECO:0000256" key="3">
    <source>
        <dbReference type="ARBA" id="ARBA00022448"/>
    </source>
</evidence>
<evidence type="ECO:0000259" key="14">
    <source>
        <dbReference type="PROSITE" id="PS50929"/>
    </source>
</evidence>
<keyword evidence="9 12" id="KW-1133">Transmembrane helix</keyword>
<evidence type="ECO:0000256" key="10">
    <source>
        <dbReference type="ARBA" id="ARBA00023136"/>
    </source>
</evidence>
<dbReference type="InterPro" id="IPR003439">
    <property type="entry name" value="ABC_transporter-like_ATP-bd"/>
</dbReference>
<dbReference type="CDD" id="cd03249">
    <property type="entry name" value="ABC_MTABC3_MDL1_MDL2"/>
    <property type="match status" value="2"/>
</dbReference>
<dbReference type="Pfam" id="PF00664">
    <property type="entry name" value="ABC_membrane"/>
    <property type="match status" value="2"/>
</dbReference>
<dbReference type="InterPro" id="IPR011527">
    <property type="entry name" value="ABC1_TM_dom"/>
</dbReference>
<dbReference type="FunFam" id="3.40.50.300:FF:000913">
    <property type="entry name" value="ABC multidrug transporter SitT"/>
    <property type="match status" value="1"/>
</dbReference>
<dbReference type="PANTHER" id="PTHR43394:SF11">
    <property type="entry name" value="ATP-BINDING CASSETTE TRANSPORTER"/>
    <property type="match status" value="1"/>
</dbReference>
<evidence type="ECO:0000256" key="9">
    <source>
        <dbReference type="ARBA" id="ARBA00022989"/>
    </source>
</evidence>
<dbReference type="GO" id="GO:0005743">
    <property type="term" value="C:mitochondrial inner membrane"/>
    <property type="evidence" value="ECO:0007669"/>
    <property type="project" value="TreeGrafter"/>
</dbReference>
<dbReference type="PROSITE" id="PS50929">
    <property type="entry name" value="ABC_TM1F"/>
    <property type="match status" value="2"/>
</dbReference>
<feature type="transmembrane region" description="Helical" evidence="12">
    <location>
        <begin position="236"/>
        <end position="255"/>
    </location>
</feature>
<evidence type="ECO:0000256" key="1">
    <source>
        <dbReference type="ARBA" id="ARBA00004651"/>
    </source>
</evidence>
<dbReference type="VEuPathDB" id="FungiDB:AFLA_008370"/>
<dbReference type="CDD" id="cd18578">
    <property type="entry name" value="ABC_6TM_Pgp_ABCB1_D2_like"/>
    <property type="match status" value="1"/>
</dbReference>
<dbReference type="SMART" id="SM00382">
    <property type="entry name" value="AAA"/>
    <property type="match status" value="2"/>
</dbReference>
<feature type="transmembrane region" description="Helical" evidence="12">
    <location>
        <begin position="137"/>
        <end position="161"/>
    </location>
</feature>
<dbReference type="OMA" id="MRHRFVY"/>
<keyword evidence="6" id="KW-0677">Repeat</keyword>
<feature type="transmembrane region" description="Helical" evidence="12">
    <location>
        <begin position="780"/>
        <end position="799"/>
    </location>
</feature>
<keyword evidence="5 12" id="KW-0812">Transmembrane</keyword>
<feature type="domain" description="ABC transmembrane type-1" evidence="14">
    <location>
        <begin position="742"/>
        <end position="1029"/>
    </location>
</feature>
<evidence type="ECO:0000256" key="11">
    <source>
        <dbReference type="ARBA" id="ARBA00023180"/>
    </source>
</evidence>
<feature type="domain" description="ABC transporter" evidence="13">
    <location>
        <begin position="1080"/>
        <end position="1325"/>
    </location>
</feature>
<dbReference type="SUPFAM" id="SSF90123">
    <property type="entry name" value="ABC transporter transmembrane region"/>
    <property type="match status" value="2"/>
</dbReference>
<organism evidence="15 16">
    <name type="scientific">Aspergillus flavus (strain ATCC 200026 / FGSC A1120 / IAM 13836 / NRRL 3357 / JCM 12722 / SRRC 167)</name>
    <dbReference type="NCBI Taxonomy" id="332952"/>
    <lineage>
        <taxon>Eukaryota</taxon>
        <taxon>Fungi</taxon>
        <taxon>Dikarya</taxon>
        <taxon>Ascomycota</taxon>
        <taxon>Pezizomycotina</taxon>
        <taxon>Eurotiomycetes</taxon>
        <taxon>Eurotiomycetidae</taxon>
        <taxon>Eurotiales</taxon>
        <taxon>Aspergillaceae</taxon>
        <taxon>Aspergillus</taxon>
        <taxon>Aspergillus subgen. Circumdati</taxon>
    </lineage>
</organism>
<evidence type="ECO:0000256" key="2">
    <source>
        <dbReference type="ARBA" id="ARBA00007577"/>
    </source>
</evidence>
<dbReference type="PROSITE" id="PS00211">
    <property type="entry name" value="ABC_TRANSPORTER_1"/>
    <property type="match status" value="2"/>
</dbReference>
<feature type="transmembrane region" description="Helical" evidence="12">
    <location>
        <begin position="1003"/>
        <end position="1027"/>
    </location>
</feature>
<feature type="transmembrane region" description="Helical" evidence="12">
    <location>
        <begin position="314"/>
        <end position="338"/>
    </location>
</feature>
<evidence type="ECO:0000256" key="4">
    <source>
        <dbReference type="ARBA" id="ARBA00022475"/>
    </source>
</evidence>
<dbReference type="PANTHER" id="PTHR43394">
    <property type="entry name" value="ATP-DEPENDENT PERMEASE MDL1, MITOCHONDRIAL"/>
    <property type="match status" value="1"/>
</dbReference>
<feature type="domain" description="ABC transporter" evidence="13">
    <location>
        <begin position="413"/>
        <end position="658"/>
    </location>
</feature>
<evidence type="ECO:0000256" key="12">
    <source>
        <dbReference type="SAM" id="Phobius"/>
    </source>
</evidence>
<dbReference type="GO" id="GO:0016887">
    <property type="term" value="F:ATP hydrolysis activity"/>
    <property type="evidence" value="ECO:0007669"/>
    <property type="project" value="InterPro"/>
</dbReference>
<keyword evidence="10 12" id="KW-0472">Membrane</keyword>
<evidence type="ECO:0000313" key="15">
    <source>
        <dbReference type="EMBL" id="QRD93404.1"/>
    </source>
</evidence>
<keyword evidence="16" id="KW-1185">Reference proteome</keyword>
<dbReference type="SUPFAM" id="SSF52540">
    <property type="entry name" value="P-loop containing nucleoside triphosphate hydrolases"/>
    <property type="match status" value="2"/>
</dbReference>
<dbReference type="GO" id="GO:0090374">
    <property type="term" value="P:oligopeptide export from mitochondrion"/>
    <property type="evidence" value="ECO:0007669"/>
    <property type="project" value="TreeGrafter"/>
</dbReference>
<feature type="transmembrane region" description="Helical" evidence="12">
    <location>
        <begin position="210"/>
        <end position="230"/>
    </location>
</feature>